<dbReference type="EMBL" id="QGHB01000023">
    <property type="protein sequence ID" value="PWK80640.1"/>
    <property type="molecule type" value="Genomic_DNA"/>
</dbReference>
<organism evidence="1 2">
    <name type="scientific">Lentzea atacamensis</name>
    <dbReference type="NCBI Taxonomy" id="531938"/>
    <lineage>
        <taxon>Bacteria</taxon>
        <taxon>Bacillati</taxon>
        <taxon>Actinomycetota</taxon>
        <taxon>Actinomycetes</taxon>
        <taxon>Pseudonocardiales</taxon>
        <taxon>Pseudonocardiaceae</taxon>
        <taxon>Lentzea</taxon>
    </lineage>
</organism>
<reference evidence="1 2" key="1">
    <citation type="submission" date="2018-05" db="EMBL/GenBank/DDBJ databases">
        <title>Genomic Encyclopedia of Type Strains, Phase IV (KMG-IV): sequencing the most valuable type-strain genomes for metagenomic binning, comparative biology and taxonomic classification.</title>
        <authorList>
            <person name="Goeker M."/>
        </authorList>
    </citation>
    <scope>NUCLEOTIDE SEQUENCE [LARGE SCALE GENOMIC DNA]</scope>
    <source>
        <strain evidence="1 2">DSM 45480</strain>
    </source>
</reference>
<evidence type="ECO:0008006" key="3">
    <source>
        <dbReference type="Google" id="ProtNLM"/>
    </source>
</evidence>
<dbReference type="Proteomes" id="UP000246005">
    <property type="component" value="Unassembled WGS sequence"/>
</dbReference>
<dbReference type="AlphaFoldDB" id="A0A316HKT8"/>
<sequence>MKLPNGQWVSESELVDFLVAVFKANGLDVQVDFAVSSRRRADLLIRGDDRRGTPDVLIEVKNITPQTHTRLTGVVEQLHLYGDEYKKLTGRTPVLTLATPGVLSVASLDYLRERGVSAYDRAWIAAAAKDVGLDGRAAVLLGPLDAARGEQHDRGGRKQDILRSAEEELATRLKAIQAGRSYWNPYQQICLEILNHLFSPPLELGIWERANAAKINRRDIIMPNYSTDGFWYYLRQAYRADHIVVDAKNFASDVSKNQVLQMANYLSRHGTGLFGMIITRKGGDKSALYVRREQWIMHDKMILVLNDADLVQMLSNRSTDEPPESLIQQKIEDFRLDI</sequence>
<accession>A0A316HKT8</accession>
<comment type="caution">
    <text evidence="1">The sequence shown here is derived from an EMBL/GenBank/DDBJ whole genome shotgun (WGS) entry which is preliminary data.</text>
</comment>
<gene>
    <name evidence="1" type="ORF">C8D88_1234</name>
</gene>
<dbReference type="RefSeq" id="WP_109642233.1">
    <property type="nucleotide sequence ID" value="NZ_QGHB01000023.1"/>
</dbReference>
<evidence type="ECO:0000313" key="2">
    <source>
        <dbReference type="Proteomes" id="UP000246005"/>
    </source>
</evidence>
<proteinExistence type="predicted"/>
<evidence type="ECO:0000313" key="1">
    <source>
        <dbReference type="EMBL" id="PWK80640.1"/>
    </source>
</evidence>
<protein>
    <recommendedName>
        <fullName evidence="3">Restriction endonuclease type IV Mrr domain-containing protein</fullName>
    </recommendedName>
</protein>
<name>A0A316HKT8_9PSEU</name>